<dbReference type="PANTHER" id="PTHR38342:SF1">
    <property type="entry name" value="SLR5037 PROTEIN"/>
    <property type="match status" value="1"/>
</dbReference>
<dbReference type="Pfam" id="PF03625">
    <property type="entry name" value="DUF302"/>
    <property type="match status" value="1"/>
</dbReference>
<name>A0ABT6R3A8_9BACL</name>
<dbReference type="CDD" id="cd14797">
    <property type="entry name" value="DUF302"/>
    <property type="match status" value="1"/>
</dbReference>
<dbReference type="InterPro" id="IPR035923">
    <property type="entry name" value="TT1751-like_sf"/>
</dbReference>
<organism evidence="2 3">
    <name type="scientific">Exiguobacterium antarcticum</name>
    <dbReference type="NCBI Taxonomy" id="132920"/>
    <lineage>
        <taxon>Bacteria</taxon>
        <taxon>Bacillati</taxon>
        <taxon>Bacillota</taxon>
        <taxon>Bacilli</taxon>
        <taxon>Bacillales</taxon>
        <taxon>Bacillales Family XII. Incertae Sedis</taxon>
        <taxon>Exiguobacterium</taxon>
    </lineage>
</organism>
<evidence type="ECO:0000313" key="3">
    <source>
        <dbReference type="Proteomes" id="UP001243286"/>
    </source>
</evidence>
<dbReference type="InterPro" id="IPR005180">
    <property type="entry name" value="DUF302"/>
</dbReference>
<protein>
    <submittedName>
        <fullName evidence="2">DUF302 domain-containing protein</fullName>
    </submittedName>
</protein>
<comment type="caution">
    <text evidence="2">The sequence shown here is derived from an EMBL/GenBank/DDBJ whole genome shotgun (WGS) entry which is preliminary data.</text>
</comment>
<dbReference type="InterPro" id="IPR016796">
    <property type="entry name" value="UCP021774"/>
</dbReference>
<feature type="domain" description="DUF302" evidence="1">
    <location>
        <begin position="34"/>
        <end position="96"/>
    </location>
</feature>
<accession>A0ABT6R3A8</accession>
<dbReference type="PANTHER" id="PTHR38342">
    <property type="entry name" value="SLR5037 PROTEIN"/>
    <property type="match status" value="1"/>
</dbReference>
<dbReference type="SUPFAM" id="SSF103247">
    <property type="entry name" value="TT1751-like"/>
    <property type="match status" value="1"/>
</dbReference>
<evidence type="ECO:0000313" key="2">
    <source>
        <dbReference type="EMBL" id="MDI3235429.1"/>
    </source>
</evidence>
<proteinExistence type="predicted"/>
<keyword evidence="3" id="KW-1185">Reference proteome</keyword>
<gene>
    <name evidence="2" type="ORF">QK289_10450</name>
</gene>
<dbReference type="EMBL" id="JASBQV010000015">
    <property type="protein sequence ID" value="MDI3235429.1"/>
    <property type="molecule type" value="Genomic_DNA"/>
</dbReference>
<dbReference type="Proteomes" id="UP001243286">
    <property type="component" value="Unassembled WGS sequence"/>
</dbReference>
<dbReference type="RefSeq" id="WP_014969367.1">
    <property type="nucleotide sequence ID" value="NZ_JASBQV010000015.1"/>
</dbReference>
<evidence type="ECO:0000259" key="1">
    <source>
        <dbReference type="Pfam" id="PF03625"/>
    </source>
</evidence>
<reference evidence="2 3" key="1">
    <citation type="submission" date="2023-04" db="EMBL/GenBank/DDBJ databases">
        <title>Antarctic isolates genomes.</title>
        <authorList>
            <person name="Dimov S.G."/>
        </authorList>
    </citation>
    <scope>NUCLEOTIDE SEQUENCE [LARGE SCALE GENOMIC DNA]</scope>
    <source>
        <strain evidence="2 3">AL19</strain>
    </source>
</reference>
<dbReference type="PIRSF" id="PIRSF021774">
    <property type="entry name" value="UCP021774"/>
    <property type="match status" value="1"/>
</dbReference>
<dbReference type="Gene3D" id="3.30.310.70">
    <property type="entry name" value="TT1751-like domain"/>
    <property type="match status" value="1"/>
</dbReference>
<sequence>MFDYTVTSNYSTEETIERLKEELSQVSFGVLWEFDLAKKFAEKELPFDDLYHILEVCNPKEAHRVLSAERRAGYFLPCKLAVYTEDGQTKIGMPRPTALIGLVEEDELKQVAQDVERQLVDVIEKSRL</sequence>